<evidence type="ECO:0000259" key="9">
    <source>
        <dbReference type="SMART" id="SM00355"/>
    </source>
</evidence>
<keyword evidence="6" id="KW-0804">Transcription</keyword>
<evidence type="ECO:0000256" key="6">
    <source>
        <dbReference type="ARBA" id="ARBA00023163"/>
    </source>
</evidence>
<evidence type="ECO:0000256" key="3">
    <source>
        <dbReference type="ARBA" id="ARBA00022771"/>
    </source>
</evidence>
<dbReference type="PANTHER" id="PTHR46179">
    <property type="entry name" value="ZINC FINGER PROTEIN"/>
    <property type="match status" value="1"/>
</dbReference>
<feature type="coiled-coil region" evidence="8">
    <location>
        <begin position="297"/>
        <end position="324"/>
    </location>
</feature>
<comment type="subcellular location">
    <subcellularLocation>
        <location evidence="1">Nucleus</location>
    </subcellularLocation>
</comment>
<dbReference type="SMART" id="SM00355">
    <property type="entry name" value="ZnF_C2H2"/>
    <property type="match status" value="3"/>
</dbReference>
<keyword evidence="7" id="KW-0539">Nucleus</keyword>
<dbReference type="GO" id="GO:0005634">
    <property type="term" value="C:nucleus"/>
    <property type="evidence" value="ECO:0007669"/>
    <property type="project" value="UniProtKB-SubCell"/>
</dbReference>
<reference evidence="10 11" key="1">
    <citation type="submission" date="2020-03" db="EMBL/GenBank/DDBJ databases">
        <title>Draft Genome Sequence of Cudoniella acicularis.</title>
        <authorList>
            <person name="Buettner E."/>
            <person name="Kellner H."/>
        </authorList>
    </citation>
    <scope>NUCLEOTIDE SEQUENCE [LARGE SCALE GENOMIC DNA]</scope>
    <source>
        <strain evidence="10 11">DSM 108380</strain>
    </source>
</reference>
<dbReference type="AlphaFoldDB" id="A0A8H4W078"/>
<keyword evidence="11" id="KW-1185">Reference proteome</keyword>
<dbReference type="PANTHER" id="PTHR46179:SF13">
    <property type="entry name" value="C2H2-TYPE DOMAIN-CONTAINING PROTEIN"/>
    <property type="match status" value="1"/>
</dbReference>
<dbReference type="Proteomes" id="UP000566819">
    <property type="component" value="Unassembled WGS sequence"/>
</dbReference>
<name>A0A8H4W078_9HELO</name>
<evidence type="ECO:0000256" key="1">
    <source>
        <dbReference type="ARBA" id="ARBA00004123"/>
    </source>
</evidence>
<dbReference type="EMBL" id="JAAMPI010000755">
    <property type="protein sequence ID" value="KAF4628842.1"/>
    <property type="molecule type" value="Genomic_DNA"/>
</dbReference>
<evidence type="ECO:0000256" key="7">
    <source>
        <dbReference type="ARBA" id="ARBA00023242"/>
    </source>
</evidence>
<dbReference type="GO" id="GO:0008270">
    <property type="term" value="F:zinc ion binding"/>
    <property type="evidence" value="ECO:0007669"/>
    <property type="project" value="UniProtKB-KW"/>
</dbReference>
<keyword evidence="8" id="KW-0175">Coiled coil</keyword>
<sequence>MTLHDWLPDDSYQFGNLMGPEYEQLNEGMSMSKDERHLIKTENKIYFMSDRSWGFDLLQSRHFSREAGLPTLGGSLKLKPDGLLDPSQIRSVPESSGPLLQFETQDFAIMDREIDDRQADITILHQEKKTEKMQSIGNISPSGKYWESTDFNMNTLPFTCNWTGYFNKTFTRKSDLRKHCEKHTKPYVCEELSCNGIAFGDKASLHRHETEKHGKHDAKRYLCPVESCPRARKGFPRKRNRDVHMSTRHNTLSTIIDRVTREGSEGRTSEIPEQTIEEILSTKLSGEVGEMATIENISGLELKLVELEKEKSELDLRRSRVDEDIKALRRTIQLVAA</sequence>
<evidence type="ECO:0000256" key="5">
    <source>
        <dbReference type="ARBA" id="ARBA00023015"/>
    </source>
</evidence>
<feature type="domain" description="C2H2-type" evidence="9">
    <location>
        <begin position="221"/>
        <end position="249"/>
    </location>
</feature>
<evidence type="ECO:0000256" key="4">
    <source>
        <dbReference type="ARBA" id="ARBA00022833"/>
    </source>
</evidence>
<evidence type="ECO:0000313" key="10">
    <source>
        <dbReference type="EMBL" id="KAF4628842.1"/>
    </source>
</evidence>
<evidence type="ECO:0000256" key="8">
    <source>
        <dbReference type="SAM" id="Coils"/>
    </source>
</evidence>
<dbReference type="GO" id="GO:0006357">
    <property type="term" value="P:regulation of transcription by RNA polymerase II"/>
    <property type="evidence" value="ECO:0007669"/>
    <property type="project" value="TreeGrafter"/>
</dbReference>
<dbReference type="InterPro" id="IPR013087">
    <property type="entry name" value="Znf_C2H2_type"/>
</dbReference>
<keyword evidence="4" id="KW-0862">Zinc</keyword>
<evidence type="ECO:0000256" key="2">
    <source>
        <dbReference type="ARBA" id="ARBA00022723"/>
    </source>
</evidence>
<feature type="domain" description="C2H2-type" evidence="9">
    <location>
        <begin position="187"/>
        <end position="213"/>
    </location>
</feature>
<accession>A0A8H4W078</accession>
<dbReference type="Pfam" id="PF26177">
    <property type="entry name" value="zf_C2H2_17_1st"/>
    <property type="match status" value="1"/>
</dbReference>
<dbReference type="OrthoDB" id="5305647at2759"/>
<proteinExistence type="predicted"/>
<feature type="domain" description="C2H2-type" evidence="9">
    <location>
        <begin position="158"/>
        <end position="183"/>
    </location>
</feature>
<gene>
    <name evidence="10" type="ORF">G7Y89_g9308</name>
</gene>
<dbReference type="Gene3D" id="3.30.160.60">
    <property type="entry name" value="Classic Zinc Finger"/>
    <property type="match status" value="1"/>
</dbReference>
<keyword evidence="2" id="KW-0479">Metal-binding</keyword>
<dbReference type="InterPro" id="IPR051061">
    <property type="entry name" value="Zinc_finger_trans_reg"/>
</dbReference>
<keyword evidence="5" id="KW-0805">Transcription regulation</keyword>
<protein>
    <recommendedName>
        <fullName evidence="9">C2H2-type domain-containing protein</fullName>
    </recommendedName>
</protein>
<comment type="caution">
    <text evidence="10">The sequence shown here is derived from an EMBL/GenBank/DDBJ whole genome shotgun (WGS) entry which is preliminary data.</text>
</comment>
<dbReference type="InterPro" id="IPR059009">
    <property type="entry name" value="Znf_C2H2_17_1st"/>
</dbReference>
<evidence type="ECO:0000313" key="11">
    <source>
        <dbReference type="Proteomes" id="UP000566819"/>
    </source>
</evidence>
<organism evidence="10 11">
    <name type="scientific">Cudoniella acicularis</name>
    <dbReference type="NCBI Taxonomy" id="354080"/>
    <lineage>
        <taxon>Eukaryota</taxon>
        <taxon>Fungi</taxon>
        <taxon>Dikarya</taxon>
        <taxon>Ascomycota</taxon>
        <taxon>Pezizomycotina</taxon>
        <taxon>Leotiomycetes</taxon>
        <taxon>Helotiales</taxon>
        <taxon>Tricladiaceae</taxon>
        <taxon>Cudoniella</taxon>
    </lineage>
</organism>
<keyword evidence="3" id="KW-0863">Zinc-finger</keyword>